<evidence type="ECO:0000313" key="3">
    <source>
        <dbReference type="Proteomes" id="UP000053342"/>
    </source>
</evidence>
<gene>
    <name evidence="2" type="ORF">PV06_00074</name>
</gene>
<organism evidence="2 3">
    <name type="scientific">Exophiala oligosperma</name>
    <dbReference type="NCBI Taxonomy" id="215243"/>
    <lineage>
        <taxon>Eukaryota</taxon>
        <taxon>Fungi</taxon>
        <taxon>Dikarya</taxon>
        <taxon>Ascomycota</taxon>
        <taxon>Pezizomycotina</taxon>
        <taxon>Eurotiomycetes</taxon>
        <taxon>Chaetothyriomycetidae</taxon>
        <taxon>Chaetothyriales</taxon>
        <taxon>Herpotrichiellaceae</taxon>
        <taxon>Exophiala</taxon>
    </lineage>
</organism>
<reference evidence="2 3" key="1">
    <citation type="submission" date="2015-01" db="EMBL/GenBank/DDBJ databases">
        <title>The Genome Sequence of Exophiala oligosperma CBS72588.</title>
        <authorList>
            <consortium name="The Broad Institute Genomics Platform"/>
            <person name="Cuomo C."/>
            <person name="de Hoog S."/>
            <person name="Gorbushina A."/>
            <person name="Stielow B."/>
            <person name="Teixiera M."/>
            <person name="Abouelleil A."/>
            <person name="Chapman S.B."/>
            <person name="Priest M."/>
            <person name="Young S.K."/>
            <person name="Wortman J."/>
            <person name="Nusbaum C."/>
            <person name="Birren B."/>
        </authorList>
    </citation>
    <scope>NUCLEOTIDE SEQUENCE [LARGE SCALE GENOMIC DNA]</scope>
    <source>
        <strain evidence="2 3">CBS 72588</strain>
    </source>
</reference>
<feature type="region of interest" description="Disordered" evidence="1">
    <location>
        <begin position="37"/>
        <end position="65"/>
    </location>
</feature>
<name>A0A0D2EHD4_9EURO</name>
<feature type="compositionally biased region" description="Basic and acidic residues" evidence="1">
    <location>
        <begin position="38"/>
        <end position="49"/>
    </location>
</feature>
<proteinExistence type="predicted"/>
<evidence type="ECO:0000256" key="1">
    <source>
        <dbReference type="SAM" id="MobiDB-lite"/>
    </source>
</evidence>
<evidence type="ECO:0000313" key="2">
    <source>
        <dbReference type="EMBL" id="KIW47374.1"/>
    </source>
</evidence>
<dbReference type="EMBL" id="KN847332">
    <property type="protein sequence ID" value="KIW47374.1"/>
    <property type="molecule type" value="Genomic_DNA"/>
</dbReference>
<dbReference type="OrthoDB" id="4160436at2759"/>
<dbReference type="AlphaFoldDB" id="A0A0D2EHD4"/>
<dbReference type="GeneID" id="27352148"/>
<sequence>MGMPLALTVNNGVVAKDRIAEGEAAQYEALKRSVLASQEKKKQEEREARASQGLPLDEENSASEKNNTLKRILAFMCLGTTGKK</sequence>
<dbReference type="VEuPathDB" id="FungiDB:PV06_00074"/>
<accession>A0A0D2EHD4</accession>
<dbReference type="RefSeq" id="XP_016267590.1">
    <property type="nucleotide sequence ID" value="XM_016400537.1"/>
</dbReference>
<keyword evidence="3" id="KW-1185">Reference proteome</keyword>
<dbReference type="HOGENOM" id="CLU_2527468_0_0_1"/>
<dbReference type="Proteomes" id="UP000053342">
    <property type="component" value="Unassembled WGS sequence"/>
</dbReference>
<protein>
    <submittedName>
        <fullName evidence="2">Uncharacterized protein</fullName>
    </submittedName>
</protein>